<dbReference type="Proteomes" id="UP001480595">
    <property type="component" value="Unassembled WGS sequence"/>
</dbReference>
<dbReference type="PANTHER" id="PTHR45458:SF1">
    <property type="entry name" value="SHORT CHAIN DEHYDROGENASE"/>
    <property type="match status" value="1"/>
</dbReference>
<name>A0ABR1VDE2_9PEZI</name>
<dbReference type="InterPro" id="IPR052184">
    <property type="entry name" value="SDR_enzymes"/>
</dbReference>
<proteinExistence type="predicted"/>
<comment type="caution">
    <text evidence="1">The sequence shown here is derived from an EMBL/GenBank/DDBJ whole genome shotgun (WGS) entry which is preliminary data.</text>
</comment>
<keyword evidence="2" id="KW-1185">Reference proteome</keyword>
<dbReference type="RefSeq" id="XP_066716486.1">
    <property type="nucleotide sequence ID" value="XM_066857217.1"/>
</dbReference>
<dbReference type="SUPFAM" id="SSF51735">
    <property type="entry name" value="NAD(P)-binding Rossmann-fold domains"/>
    <property type="match status" value="1"/>
</dbReference>
<dbReference type="EMBL" id="JAQQWL010000006">
    <property type="protein sequence ID" value="KAK8069192.1"/>
    <property type="molecule type" value="Genomic_DNA"/>
</dbReference>
<evidence type="ECO:0000313" key="1">
    <source>
        <dbReference type="EMBL" id="KAK8069192.1"/>
    </source>
</evidence>
<organism evidence="1 2">
    <name type="scientific">Apiospora phragmitis</name>
    <dbReference type="NCBI Taxonomy" id="2905665"/>
    <lineage>
        <taxon>Eukaryota</taxon>
        <taxon>Fungi</taxon>
        <taxon>Dikarya</taxon>
        <taxon>Ascomycota</taxon>
        <taxon>Pezizomycotina</taxon>
        <taxon>Sordariomycetes</taxon>
        <taxon>Xylariomycetidae</taxon>
        <taxon>Amphisphaeriales</taxon>
        <taxon>Apiosporaceae</taxon>
        <taxon>Apiospora</taxon>
    </lineage>
</organism>
<evidence type="ECO:0000313" key="2">
    <source>
        <dbReference type="Proteomes" id="UP001480595"/>
    </source>
</evidence>
<sequence>MAHAIVLITGASRGLGKGLVQRFLVRPCCHCCGSPPPRSGQQPPILNGVYALSKTMVHWYTKGMNAEEESFIASVADPGFPDTDMGHRAVGLLGLPRAPDEPDESCDGMVRVIAEATKETHGGKFITYKGEVQPW</sequence>
<dbReference type="GeneID" id="92090280"/>
<dbReference type="Gene3D" id="3.40.50.720">
    <property type="entry name" value="NAD(P)-binding Rossmann-like Domain"/>
    <property type="match status" value="1"/>
</dbReference>
<protein>
    <submittedName>
        <fullName evidence="1">Uncharacterized protein</fullName>
    </submittedName>
</protein>
<reference evidence="1 2" key="1">
    <citation type="submission" date="2023-01" db="EMBL/GenBank/DDBJ databases">
        <title>Analysis of 21 Apiospora genomes using comparative genomics revels a genus with tremendous synthesis potential of carbohydrate active enzymes and secondary metabolites.</title>
        <authorList>
            <person name="Sorensen T."/>
        </authorList>
    </citation>
    <scope>NUCLEOTIDE SEQUENCE [LARGE SCALE GENOMIC DNA]</scope>
    <source>
        <strain evidence="1 2">CBS 135458</strain>
    </source>
</reference>
<dbReference type="InterPro" id="IPR036291">
    <property type="entry name" value="NAD(P)-bd_dom_sf"/>
</dbReference>
<gene>
    <name evidence="1" type="ORF">PG994_005808</name>
</gene>
<dbReference type="PANTHER" id="PTHR45458">
    <property type="entry name" value="SHORT-CHAIN DEHYDROGENASE/REDUCTASE SDR"/>
    <property type="match status" value="1"/>
</dbReference>
<accession>A0ABR1VDE2</accession>